<evidence type="ECO:0000313" key="2">
    <source>
        <dbReference type="EMBL" id="ADO73727.1"/>
    </source>
</evidence>
<dbReference type="OrthoDB" id="2080678at2"/>
<dbReference type="Proteomes" id="UP000001351">
    <property type="component" value="Chromosome"/>
</dbReference>
<dbReference type="RefSeq" id="WP_013377058.1">
    <property type="nucleotide sequence ID" value="NC_014623.1"/>
</dbReference>
<keyword evidence="3" id="KW-1185">Reference proteome</keyword>
<protein>
    <submittedName>
        <fullName evidence="2">Conserved uncharacterized protein</fullName>
    </submittedName>
</protein>
<dbReference type="AlphaFoldDB" id="E3G0G2"/>
<feature type="domain" description="Nucleotide modification associated" evidence="1">
    <location>
        <begin position="2"/>
        <end position="197"/>
    </location>
</feature>
<accession>E3G0G2</accession>
<reference evidence="2 3" key="1">
    <citation type="journal article" date="2011" name="Mol. Biol. Evol.">
        <title>Comparative genomic analysis of fruiting body formation in Myxococcales.</title>
        <authorList>
            <person name="Huntley S."/>
            <person name="Hamann N."/>
            <person name="Wegener-Feldbrugge S."/>
            <person name="Treuner-Lange A."/>
            <person name="Kube M."/>
            <person name="Reinhardt R."/>
            <person name="Klages S."/>
            <person name="Muller R."/>
            <person name="Ronning C.M."/>
            <person name="Nierman W.C."/>
            <person name="Sogaard-Andersen L."/>
        </authorList>
    </citation>
    <scope>NUCLEOTIDE SEQUENCE [LARGE SCALE GENOMIC DNA]</scope>
    <source>
        <strain evidence="2 3">DW4/3-1</strain>
    </source>
</reference>
<dbReference type="HOGENOM" id="CLU_108029_0_0_7"/>
<evidence type="ECO:0000313" key="3">
    <source>
        <dbReference type="Proteomes" id="UP000001351"/>
    </source>
</evidence>
<evidence type="ECO:0000259" key="1">
    <source>
        <dbReference type="Pfam" id="PF18753"/>
    </source>
</evidence>
<dbReference type="STRING" id="378806.STAUR_5967"/>
<dbReference type="Pfam" id="PF18753">
    <property type="entry name" value="Nmad2"/>
    <property type="match status" value="1"/>
</dbReference>
<organism evidence="2 3">
    <name type="scientific">Stigmatella aurantiaca (strain DW4/3-1)</name>
    <dbReference type="NCBI Taxonomy" id="378806"/>
    <lineage>
        <taxon>Bacteria</taxon>
        <taxon>Pseudomonadati</taxon>
        <taxon>Myxococcota</taxon>
        <taxon>Myxococcia</taxon>
        <taxon>Myxococcales</taxon>
        <taxon>Cystobacterineae</taxon>
        <taxon>Archangiaceae</taxon>
        <taxon>Stigmatella</taxon>
    </lineage>
</organism>
<name>E3G0G2_STIAD</name>
<dbReference type="EMBL" id="CP002271">
    <property type="protein sequence ID" value="ADO73727.1"/>
    <property type="molecule type" value="Genomic_DNA"/>
</dbReference>
<gene>
    <name evidence="2" type="ordered locus">STAUR_5967</name>
</gene>
<proteinExistence type="predicted"/>
<dbReference type="InterPro" id="IPR041180">
    <property type="entry name" value="Nmad2"/>
</dbReference>
<dbReference type="eggNOG" id="ENOG502Z8HI">
    <property type="taxonomic scope" value="Bacteria"/>
</dbReference>
<dbReference type="KEGG" id="sur:STAUR_5967"/>
<sequence length="211" mass="23927">MTLYSYVVARDYGFAPNPFYGHCTLATCKPQIRKGAQRGDWVVGTGSKKHGLGDRLIYAMRVGETLTFDRYWSDPRFLSKRPNLHASIKQAFGDNIYHRAGGQWCQARSHHSHKDSTNRANVSHDTHVDRVLVSDWFVYFGKGAIIIPERFRRGKGETIIRGGQGHLSHFAPEFMKDFVEWVTSFGPGLKGEPVEFRRHLARPGAHLGRCA</sequence>